<proteinExistence type="predicted"/>
<organism evidence="1 2">
    <name type="scientific">Dacryopinax primogenitus (strain DJM 731)</name>
    <name type="common">Brown rot fungus</name>
    <dbReference type="NCBI Taxonomy" id="1858805"/>
    <lineage>
        <taxon>Eukaryota</taxon>
        <taxon>Fungi</taxon>
        <taxon>Dikarya</taxon>
        <taxon>Basidiomycota</taxon>
        <taxon>Agaricomycotina</taxon>
        <taxon>Dacrymycetes</taxon>
        <taxon>Dacrymycetales</taxon>
        <taxon>Dacrymycetaceae</taxon>
        <taxon>Dacryopinax</taxon>
    </lineage>
</organism>
<protein>
    <submittedName>
        <fullName evidence="1">Uncharacterized protein</fullName>
    </submittedName>
</protein>
<sequence length="121" mass="14591">MSDQMDYYYDEDVTRQYLDLDDYVEMEELEMYENGGEEENVEADENAEADENIDIDEYGDIDEDSLEEEIDGTDEYVREHENLRSIKWLLRLDYAEISNLRSREMLLQLLRELRDALREVE</sequence>
<accession>M5FWG6</accession>
<reference evidence="1 2" key="1">
    <citation type="journal article" date="2012" name="Science">
        <title>The Paleozoic origin of enzymatic lignin decomposition reconstructed from 31 fungal genomes.</title>
        <authorList>
            <person name="Floudas D."/>
            <person name="Binder M."/>
            <person name="Riley R."/>
            <person name="Barry K."/>
            <person name="Blanchette R.A."/>
            <person name="Henrissat B."/>
            <person name="Martinez A.T."/>
            <person name="Otillar R."/>
            <person name="Spatafora J.W."/>
            <person name="Yadav J.S."/>
            <person name="Aerts A."/>
            <person name="Benoit I."/>
            <person name="Boyd A."/>
            <person name="Carlson A."/>
            <person name="Copeland A."/>
            <person name="Coutinho P.M."/>
            <person name="de Vries R.P."/>
            <person name="Ferreira P."/>
            <person name="Findley K."/>
            <person name="Foster B."/>
            <person name="Gaskell J."/>
            <person name="Glotzer D."/>
            <person name="Gorecki P."/>
            <person name="Heitman J."/>
            <person name="Hesse C."/>
            <person name="Hori C."/>
            <person name="Igarashi K."/>
            <person name="Jurgens J.A."/>
            <person name="Kallen N."/>
            <person name="Kersten P."/>
            <person name="Kohler A."/>
            <person name="Kuees U."/>
            <person name="Kumar T.K.A."/>
            <person name="Kuo A."/>
            <person name="LaButti K."/>
            <person name="Larrondo L.F."/>
            <person name="Lindquist E."/>
            <person name="Ling A."/>
            <person name="Lombard V."/>
            <person name="Lucas S."/>
            <person name="Lundell T."/>
            <person name="Martin R."/>
            <person name="McLaughlin D.J."/>
            <person name="Morgenstern I."/>
            <person name="Morin E."/>
            <person name="Murat C."/>
            <person name="Nagy L.G."/>
            <person name="Nolan M."/>
            <person name="Ohm R.A."/>
            <person name="Patyshakuliyeva A."/>
            <person name="Rokas A."/>
            <person name="Ruiz-Duenas F.J."/>
            <person name="Sabat G."/>
            <person name="Salamov A."/>
            <person name="Samejima M."/>
            <person name="Schmutz J."/>
            <person name="Slot J.C."/>
            <person name="St John F."/>
            <person name="Stenlid J."/>
            <person name="Sun H."/>
            <person name="Sun S."/>
            <person name="Syed K."/>
            <person name="Tsang A."/>
            <person name="Wiebenga A."/>
            <person name="Young D."/>
            <person name="Pisabarro A."/>
            <person name="Eastwood D.C."/>
            <person name="Martin F."/>
            <person name="Cullen D."/>
            <person name="Grigoriev I.V."/>
            <person name="Hibbett D.S."/>
        </authorList>
    </citation>
    <scope>NUCLEOTIDE SEQUENCE [LARGE SCALE GENOMIC DNA]</scope>
    <source>
        <strain evidence="1 2">DJM-731 SS1</strain>
    </source>
</reference>
<dbReference type="GeneID" id="63683794"/>
<evidence type="ECO:0000313" key="2">
    <source>
        <dbReference type="Proteomes" id="UP000030653"/>
    </source>
</evidence>
<dbReference type="AlphaFoldDB" id="M5FWG6"/>
<dbReference type="HOGENOM" id="CLU_2037987_0_0_1"/>
<dbReference type="RefSeq" id="XP_040627606.1">
    <property type="nucleotide sequence ID" value="XM_040768732.1"/>
</dbReference>
<dbReference type="EMBL" id="JH795866">
    <property type="protein sequence ID" value="EJU00709.1"/>
    <property type="molecule type" value="Genomic_DNA"/>
</dbReference>
<evidence type="ECO:0000313" key="1">
    <source>
        <dbReference type="EMBL" id="EJU00709.1"/>
    </source>
</evidence>
<keyword evidence="2" id="KW-1185">Reference proteome</keyword>
<name>M5FWG6_DACPD</name>
<gene>
    <name evidence="1" type="ORF">DACRYDRAFT_108776</name>
</gene>
<dbReference type="Proteomes" id="UP000030653">
    <property type="component" value="Unassembled WGS sequence"/>
</dbReference>